<evidence type="ECO:0000313" key="1">
    <source>
        <dbReference type="EMBL" id="OBS25278.1"/>
    </source>
</evidence>
<keyword evidence="2" id="KW-1185">Reference proteome</keyword>
<name>A0A1B8AXS0_FUSPO</name>
<dbReference type="STRING" id="36050.A0A1B8AXS0"/>
<protein>
    <submittedName>
        <fullName evidence="1">Uncharacterized protein</fullName>
    </submittedName>
</protein>
<accession>A0A1B8AXS0</accession>
<dbReference type="EMBL" id="LYXU01000002">
    <property type="protein sequence ID" value="OBS25278.1"/>
    <property type="molecule type" value="Genomic_DNA"/>
</dbReference>
<dbReference type="Proteomes" id="UP000091967">
    <property type="component" value="Unassembled WGS sequence"/>
</dbReference>
<dbReference type="AlphaFoldDB" id="A0A1B8AXS0"/>
<evidence type="ECO:0000313" key="2">
    <source>
        <dbReference type="Proteomes" id="UP000091967"/>
    </source>
</evidence>
<comment type="caution">
    <text evidence="1">The sequence shown here is derived from an EMBL/GenBank/DDBJ whole genome shotgun (WGS) entry which is preliminary data.</text>
</comment>
<proteinExistence type="predicted"/>
<organism evidence="1 2">
    <name type="scientific">Fusarium poae</name>
    <dbReference type="NCBI Taxonomy" id="36050"/>
    <lineage>
        <taxon>Eukaryota</taxon>
        <taxon>Fungi</taxon>
        <taxon>Dikarya</taxon>
        <taxon>Ascomycota</taxon>
        <taxon>Pezizomycotina</taxon>
        <taxon>Sordariomycetes</taxon>
        <taxon>Hypocreomycetidae</taxon>
        <taxon>Hypocreales</taxon>
        <taxon>Nectriaceae</taxon>
        <taxon>Fusarium</taxon>
    </lineage>
</organism>
<gene>
    <name evidence="1" type="ORF">FPOA_05811</name>
</gene>
<reference evidence="1 2" key="1">
    <citation type="submission" date="2016-06" db="EMBL/GenBank/DDBJ databases">
        <title>Living apart together: crosstalk between the core and supernumerary genomes in a fungal plant pathogen.</title>
        <authorList>
            <person name="Vanheule A."/>
            <person name="Audenaert K."/>
            <person name="Warris S."/>
            <person name="Van De Geest H."/>
            <person name="Schijlen E."/>
            <person name="Hofte M."/>
            <person name="De Saeger S."/>
            <person name="Haesaert G."/>
            <person name="Waalwijk C."/>
            <person name="Van Der Lee T."/>
        </authorList>
    </citation>
    <scope>NUCLEOTIDE SEQUENCE [LARGE SCALE GENOMIC DNA]</scope>
    <source>
        <strain evidence="1 2">2516</strain>
    </source>
</reference>
<sequence>MSGPGLSVVNWDRTTIAGSVGTFTDDPFGIGDNATLTTGPASGALPVGDGSIDNQGGASQDYCSAGSKDASVIYAGLLLDAGYNGLRIEFVFATNKPVGISIFSFTNGLEQIARFNGQNITSQSSIAKSPNAIFIADSVTGYSKSTAPLVVTLLAVPYSQADLYIVVCDQGDSGNDSAFLIKGRACSDCESTPGGAEINYVKQTTTHKQSRPRTQCRVLSITSFTFGSQYSFSSS</sequence>